<comment type="caution">
    <text evidence="9">The sequence shown here is derived from an EMBL/GenBank/DDBJ whole genome shotgun (WGS) entry which is preliminary data.</text>
</comment>
<dbReference type="InterPro" id="IPR004837">
    <property type="entry name" value="NaCa_Exmemb"/>
</dbReference>
<gene>
    <name evidence="9" type="ORF">PCOR1329_LOCUS28240</name>
</gene>
<evidence type="ECO:0000256" key="5">
    <source>
        <dbReference type="ARBA" id="ARBA00022989"/>
    </source>
</evidence>
<sequence>MSWYILTYPLVAALYCTLPDVRHEKHANSKNRTRIAIVEFLISLIWIGIFSNALYECTVIVANWIGIKPEDAGVTVLAAGTSIPDLISSYIVAKNGEGDMAVSSSIGSNIFDVTVGLPLPWIMYSAIKGVSGCPSRRTTCSPPSSC</sequence>
<dbReference type="Gene3D" id="1.20.1420.30">
    <property type="entry name" value="NCX, central ion-binding region"/>
    <property type="match status" value="1"/>
</dbReference>
<dbReference type="Pfam" id="PF01699">
    <property type="entry name" value="Na_Ca_ex"/>
    <property type="match status" value="1"/>
</dbReference>
<keyword evidence="10" id="KW-1185">Reference proteome</keyword>
<reference evidence="9" key="1">
    <citation type="submission" date="2023-10" db="EMBL/GenBank/DDBJ databases">
        <authorList>
            <person name="Chen Y."/>
            <person name="Shah S."/>
            <person name="Dougan E. K."/>
            <person name="Thang M."/>
            <person name="Chan C."/>
        </authorList>
    </citation>
    <scope>NUCLEOTIDE SEQUENCE [LARGE SCALE GENOMIC DNA]</scope>
</reference>
<evidence type="ECO:0000256" key="3">
    <source>
        <dbReference type="ARBA" id="ARBA00022449"/>
    </source>
</evidence>
<dbReference type="InterPro" id="IPR004481">
    <property type="entry name" value="K/Na/Ca-exchanger"/>
</dbReference>
<keyword evidence="4 7" id="KW-0812">Transmembrane</keyword>
<keyword evidence="3" id="KW-0050">Antiport</keyword>
<protein>
    <recommendedName>
        <fullName evidence="8">Sodium/calcium exchanger membrane region domain-containing protein</fullName>
    </recommendedName>
</protein>
<evidence type="ECO:0000256" key="7">
    <source>
        <dbReference type="SAM" id="Phobius"/>
    </source>
</evidence>
<name>A0ABN9SGH7_9DINO</name>
<comment type="subcellular location">
    <subcellularLocation>
        <location evidence="1">Membrane</location>
        <topology evidence="1">Multi-pass membrane protein</topology>
    </subcellularLocation>
</comment>
<evidence type="ECO:0000313" key="10">
    <source>
        <dbReference type="Proteomes" id="UP001189429"/>
    </source>
</evidence>
<keyword evidence="6 7" id="KW-0472">Membrane</keyword>
<evidence type="ECO:0000259" key="8">
    <source>
        <dbReference type="Pfam" id="PF01699"/>
    </source>
</evidence>
<dbReference type="Proteomes" id="UP001189429">
    <property type="component" value="Unassembled WGS sequence"/>
</dbReference>
<comment type="similarity">
    <text evidence="2">Belongs to the Ca(2+):cation antiporter (CaCA) (TC 2.A.19) family. SLC24A subfamily.</text>
</comment>
<feature type="transmembrane region" description="Helical" evidence="7">
    <location>
        <begin position="35"/>
        <end position="55"/>
    </location>
</feature>
<evidence type="ECO:0000313" key="9">
    <source>
        <dbReference type="EMBL" id="CAK0829233.1"/>
    </source>
</evidence>
<dbReference type="PANTHER" id="PTHR10846:SF73">
    <property type="entry name" value="SODIUM_CALCIUM EXCHANGER MEMBRANE REGION DOMAIN-CONTAINING PROTEIN"/>
    <property type="match status" value="1"/>
</dbReference>
<evidence type="ECO:0000256" key="2">
    <source>
        <dbReference type="ARBA" id="ARBA00005364"/>
    </source>
</evidence>
<organism evidence="9 10">
    <name type="scientific">Prorocentrum cordatum</name>
    <dbReference type="NCBI Taxonomy" id="2364126"/>
    <lineage>
        <taxon>Eukaryota</taxon>
        <taxon>Sar</taxon>
        <taxon>Alveolata</taxon>
        <taxon>Dinophyceae</taxon>
        <taxon>Prorocentrales</taxon>
        <taxon>Prorocentraceae</taxon>
        <taxon>Prorocentrum</taxon>
    </lineage>
</organism>
<dbReference type="EMBL" id="CAUYUJ010010380">
    <property type="protein sequence ID" value="CAK0829233.1"/>
    <property type="molecule type" value="Genomic_DNA"/>
</dbReference>
<feature type="domain" description="Sodium/calcium exchanger membrane region" evidence="8">
    <location>
        <begin position="37"/>
        <end position="126"/>
    </location>
</feature>
<dbReference type="InterPro" id="IPR044880">
    <property type="entry name" value="NCX_ion-bd_dom_sf"/>
</dbReference>
<keyword evidence="3" id="KW-0813">Transport</keyword>
<evidence type="ECO:0000256" key="6">
    <source>
        <dbReference type="ARBA" id="ARBA00023136"/>
    </source>
</evidence>
<dbReference type="PANTHER" id="PTHR10846">
    <property type="entry name" value="SODIUM/POTASSIUM/CALCIUM EXCHANGER"/>
    <property type="match status" value="1"/>
</dbReference>
<proteinExistence type="inferred from homology"/>
<accession>A0ABN9SGH7</accession>
<evidence type="ECO:0000256" key="1">
    <source>
        <dbReference type="ARBA" id="ARBA00004141"/>
    </source>
</evidence>
<evidence type="ECO:0000256" key="4">
    <source>
        <dbReference type="ARBA" id="ARBA00022692"/>
    </source>
</evidence>
<keyword evidence="5 7" id="KW-1133">Transmembrane helix</keyword>